<feature type="binding site" evidence="12">
    <location>
        <position position="100"/>
    </location>
    <ligand>
        <name>Ca(2+)</name>
        <dbReference type="ChEBI" id="CHEBI:29108"/>
    </ligand>
</feature>
<dbReference type="InterPro" id="IPR055132">
    <property type="entry name" value="RNase_J_b_CASP"/>
</dbReference>
<feature type="active site" description="Proton donor" evidence="10">
    <location>
        <position position="249"/>
    </location>
</feature>
<dbReference type="Gene3D" id="3.40.50.10710">
    <property type="entry name" value="Metallo-hydrolase/oxidoreductase"/>
    <property type="match status" value="1"/>
</dbReference>
<comment type="function">
    <text evidence="9">An RNase that has 5'-3' exonuclease and possibly endonuclease activity. Involved in maturation of rRNA and in some organisms also mRNA maturation and/or decay.</text>
</comment>
<dbReference type="Pfam" id="PF17770">
    <property type="entry name" value="RNase_J_C"/>
    <property type="match status" value="1"/>
</dbReference>
<dbReference type="GO" id="GO:0006364">
    <property type="term" value="P:rRNA processing"/>
    <property type="evidence" value="ECO:0007669"/>
    <property type="project" value="UniProtKB-UniRule"/>
</dbReference>
<name>A0A0G1A8A7_9BACT</name>
<evidence type="ECO:0000256" key="8">
    <source>
        <dbReference type="ARBA" id="ARBA00022884"/>
    </source>
</evidence>
<dbReference type="Proteomes" id="UP000034837">
    <property type="component" value="Unassembled WGS sequence"/>
</dbReference>
<evidence type="ECO:0000313" key="15">
    <source>
        <dbReference type="Proteomes" id="UP000034837"/>
    </source>
</evidence>
<dbReference type="InterPro" id="IPR041636">
    <property type="entry name" value="RNase_J_C"/>
</dbReference>
<dbReference type="GO" id="GO:0005737">
    <property type="term" value="C:cytoplasm"/>
    <property type="evidence" value="ECO:0007669"/>
    <property type="project" value="UniProtKB-SubCell"/>
</dbReference>
<dbReference type="InterPro" id="IPR004613">
    <property type="entry name" value="RNase_J"/>
</dbReference>
<feature type="binding site" evidence="12">
    <location>
        <position position="102"/>
    </location>
    <ligand>
        <name>Ca(2+)</name>
        <dbReference type="ChEBI" id="CHEBI:29108"/>
    </ligand>
</feature>
<evidence type="ECO:0000259" key="13">
    <source>
        <dbReference type="SMART" id="SM00849"/>
    </source>
</evidence>
<evidence type="ECO:0000256" key="10">
    <source>
        <dbReference type="PIRSR" id="PIRSR004803-1"/>
    </source>
</evidence>
<dbReference type="InterPro" id="IPR011108">
    <property type="entry name" value="RMMBL"/>
</dbReference>
<comment type="caution">
    <text evidence="9">Lacks conserved residue(s) required for the propagation of feature annotation.</text>
</comment>
<feature type="binding site" evidence="12">
    <location>
        <position position="127"/>
    </location>
    <ligand>
        <name>Zn(2+)</name>
        <dbReference type="ChEBI" id="CHEBI:29105"/>
        <label>1</label>
        <note>catalytic</note>
    </ligand>
</feature>
<comment type="subcellular location">
    <subcellularLocation>
        <location evidence="9">Cytoplasm</location>
    </subcellularLocation>
</comment>
<dbReference type="HAMAP" id="MF_01491">
    <property type="entry name" value="RNase_J_bact"/>
    <property type="match status" value="1"/>
</dbReference>
<dbReference type="NCBIfam" id="TIGR00649">
    <property type="entry name" value="MG423"/>
    <property type="match status" value="1"/>
</dbReference>
<proteinExistence type="inferred from homology"/>
<feature type="binding site" evidence="12">
    <location>
        <position position="498"/>
    </location>
    <ligand>
        <name>Ca(2+)</name>
        <dbReference type="ChEBI" id="CHEBI:29108"/>
    </ligand>
</feature>
<evidence type="ECO:0000256" key="7">
    <source>
        <dbReference type="ARBA" id="ARBA00022839"/>
    </source>
</evidence>
<evidence type="ECO:0000256" key="12">
    <source>
        <dbReference type="PIRSR" id="PIRSR004803-3"/>
    </source>
</evidence>
<keyword evidence="3 12" id="KW-0479">Metal-binding</keyword>
<dbReference type="EMBL" id="LCDO01000002">
    <property type="protein sequence ID" value="KKS57287.1"/>
    <property type="molecule type" value="Genomic_DNA"/>
</dbReference>
<keyword evidence="4 9" id="KW-0255">Endonuclease</keyword>
<dbReference type="PANTHER" id="PTHR43694:SF1">
    <property type="entry name" value="RIBONUCLEASE J"/>
    <property type="match status" value="1"/>
</dbReference>
<keyword evidence="6 12" id="KW-0862">Zinc</keyword>
<keyword evidence="12" id="KW-0106">Calcium</keyword>
<accession>A0A0G1A8A7</accession>
<keyword evidence="2 9" id="KW-0540">Nuclease</keyword>
<dbReference type="PATRIC" id="fig|1619039.3.peg.368"/>
<dbReference type="SUPFAM" id="SSF56281">
    <property type="entry name" value="Metallo-hydrolase/oxidoreductase"/>
    <property type="match status" value="1"/>
</dbReference>
<feature type="binding site" evidence="12">
    <location>
        <position position="195"/>
    </location>
    <ligand>
        <name>Zn(2+)</name>
        <dbReference type="ChEBI" id="CHEBI:29105"/>
        <label>1</label>
        <note>catalytic</note>
    </ligand>
</feature>
<feature type="binding site" evidence="12">
    <location>
        <position position="125"/>
    </location>
    <ligand>
        <name>Zn(2+)</name>
        <dbReference type="ChEBI" id="CHEBI:29105"/>
        <label>1</label>
        <note>catalytic</note>
    </ligand>
</feature>
<keyword evidence="8 9" id="KW-0694">RNA-binding</keyword>
<evidence type="ECO:0000256" key="1">
    <source>
        <dbReference type="ARBA" id="ARBA00022490"/>
    </source>
</evidence>
<evidence type="ECO:0000256" key="6">
    <source>
        <dbReference type="ARBA" id="ARBA00022833"/>
    </source>
</evidence>
<comment type="subunit">
    <text evidence="9">Homodimer, may be a subunit of the RNA degradosome.</text>
</comment>
<keyword evidence="1 9" id="KW-0963">Cytoplasm</keyword>
<comment type="similarity">
    <text evidence="9">Belongs to the metallo-beta-lactamase superfamily. RNA-metabolizing metallo-beta-lactamase-like family. Bacterial RNase J subfamily.</text>
</comment>
<evidence type="ECO:0000313" key="14">
    <source>
        <dbReference type="EMBL" id="KKS57287.1"/>
    </source>
</evidence>
<evidence type="ECO:0000256" key="5">
    <source>
        <dbReference type="ARBA" id="ARBA00022801"/>
    </source>
</evidence>
<evidence type="ECO:0000256" key="2">
    <source>
        <dbReference type="ARBA" id="ARBA00022722"/>
    </source>
</evidence>
<dbReference type="GO" id="GO:0004521">
    <property type="term" value="F:RNA endonuclease activity"/>
    <property type="evidence" value="ECO:0007669"/>
    <property type="project" value="UniProtKB-UniRule"/>
</dbReference>
<feature type="binding site" evidence="12">
    <location>
        <position position="444"/>
    </location>
    <ligand>
        <name>Zn(2+)</name>
        <dbReference type="ChEBI" id="CHEBI:29105"/>
        <label>1</label>
        <note>catalytic</note>
    </ligand>
</feature>
<feature type="binding site" evidence="12">
    <location>
        <position position="130"/>
    </location>
    <ligand>
        <name>Zn(2+)</name>
        <dbReference type="ChEBI" id="CHEBI:29105"/>
        <label>1</label>
        <note>catalytic</note>
    </ligand>
</feature>
<feature type="binding site" evidence="12">
    <location>
        <position position="129"/>
    </location>
    <ligand>
        <name>Zn(2+)</name>
        <dbReference type="ChEBI" id="CHEBI:29105"/>
        <label>1</label>
        <note>catalytic</note>
    </ligand>
</feature>
<sequence>MIASFFIFMISHNSNPAHSPAQKRMHKGPPTHKVPIFNTSFIKKKIASTISTTGDDHPKLKIYALGGLEEVGRNMTVFECGEDIVLIDMGLQFPEEDMPGIDYIIPNISCLQGKEKNIRGIIITHGHYDHIGAIPHLLGRLGNPIIYTAPMTAGVIRKRQEDFRDSPPPRVILVNDNTKVPLGRHFIFEPFHCNHNIFDAFGVALTTPYGVVLDTGDFKFDYSPVNEEPADLNRIAMFGTRNVLALLSDSTNAESPGYQISEKVVGDELEKIVAHAPGRVIMGTFSSLLTRAQQILSIAEKYDRKVLIEGRSMKNNVQLAHELGYLKFKTGTIIEDTEFRKYPDNKLIVVCTGAQGEKNAVLMRIANNEHRFIQLKVNDTVVFSSSVIPGNERTVQSLKDVIVRHGAKVIHYQMMDVHAGGHAKQEDLKLMMRLTRPRYFIPVHGNRFLLQAHADLAAGVGIPKERIFVADNGQIMEFSAHGGTLTDQYVPTDYVMIDGLGDGDTSQIVLRDRRQLSEEGMFVIIATIEKKTGHLVGNPDIISRGFVYLKENKELIEKTRMRAKKLLKDTDPKAPAFEDYIKNKIRNDIGQFLYSQTKKRPMVLPVIIEV</sequence>
<feature type="binding site" evidence="12">
    <location>
        <position position="217"/>
    </location>
    <ligand>
        <name>Zn(2+)</name>
        <dbReference type="ChEBI" id="CHEBI:29105"/>
        <label>1</label>
        <note>catalytic</note>
    </ligand>
</feature>
<dbReference type="AlphaFoldDB" id="A0A0G1A8A7"/>
<dbReference type="SMART" id="SM00849">
    <property type="entry name" value="Lactamase_B"/>
    <property type="match status" value="1"/>
</dbReference>
<dbReference type="Pfam" id="PF07521">
    <property type="entry name" value="RMMBL"/>
    <property type="match status" value="1"/>
</dbReference>
<evidence type="ECO:0000256" key="3">
    <source>
        <dbReference type="ARBA" id="ARBA00022723"/>
    </source>
</evidence>
<dbReference type="CDD" id="cd07714">
    <property type="entry name" value="RNaseJ_MBL-fold"/>
    <property type="match status" value="1"/>
</dbReference>
<comment type="cofactor">
    <cofactor evidence="12">
        <name>Zn(2+)</name>
        <dbReference type="ChEBI" id="CHEBI:29105"/>
    </cofactor>
    <text evidence="12">Binds 2 Zn(2+) ions per subunit. It is not clear if Zn(2+) or Mg(2+) is physiologically important.</text>
</comment>
<dbReference type="Gene3D" id="3.60.15.10">
    <property type="entry name" value="Ribonuclease Z/Hydroxyacylglutathione hydrolase-like"/>
    <property type="match status" value="1"/>
</dbReference>
<dbReference type="InterPro" id="IPR042173">
    <property type="entry name" value="RNase_J_2"/>
</dbReference>
<reference evidence="14 15" key="1">
    <citation type="journal article" date="2015" name="Nature">
        <title>rRNA introns, odd ribosomes, and small enigmatic genomes across a large radiation of phyla.</title>
        <authorList>
            <person name="Brown C.T."/>
            <person name="Hug L.A."/>
            <person name="Thomas B.C."/>
            <person name="Sharon I."/>
            <person name="Castelle C.J."/>
            <person name="Singh A."/>
            <person name="Wilkins M.J."/>
            <person name="Williams K.H."/>
            <person name="Banfield J.F."/>
        </authorList>
    </citation>
    <scope>NUCLEOTIDE SEQUENCE [LARGE SCALE GENOMIC DNA]</scope>
</reference>
<dbReference type="GO" id="GO:0003723">
    <property type="term" value="F:RNA binding"/>
    <property type="evidence" value="ECO:0007669"/>
    <property type="project" value="UniProtKB-UniRule"/>
</dbReference>
<dbReference type="EC" id="3.1.-.-" evidence="9"/>
<feature type="active site" description="Proton acceptor" evidence="10">
    <location>
        <position position="422"/>
    </location>
</feature>
<feature type="binding site" evidence="11">
    <location>
        <begin position="418"/>
        <end position="422"/>
    </location>
    <ligand>
        <name>substrate</name>
    </ligand>
</feature>
<comment type="cofactor">
    <cofactor evidence="12">
        <name>Ca(2+)</name>
        <dbReference type="ChEBI" id="CHEBI:29108"/>
    </cofactor>
    <text evidence="12">Binds 1 Ca(2+) cation per subunit. Seen in 1 crystal structure, it is not clear if it is physiologically important.</text>
</comment>
<dbReference type="GO" id="GO:0008270">
    <property type="term" value="F:zinc ion binding"/>
    <property type="evidence" value="ECO:0007669"/>
    <property type="project" value="InterPro"/>
</dbReference>
<dbReference type="GO" id="GO:0004534">
    <property type="term" value="F:5'-3' RNA exonuclease activity"/>
    <property type="evidence" value="ECO:0007669"/>
    <property type="project" value="UniProtKB-UniRule"/>
</dbReference>
<keyword evidence="5 9" id="KW-0378">Hydrolase</keyword>
<evidence type="ECO:0000256" key="11">
    <source>
        <dbReference type="PIRSR" id="PIRSR004803-2"/>
    </source>
</evidence>
<dbReference type="Pfam" id="PF22505">
    <property type="entry name" value="RNase_J_b_CASP"/>
    <property type="match status" value="1"/>
</dbReference>
<keyword evidence="7 9" id="KW-0269">Exonuclease</keyword>
<keyword evidence="9" id="KW-0698">rRNA processing</keyword>
<dbReference type="InterPro" id="IPR030854">
    <property type="entry name" value="RNase_J_bac"/>
</dbReference>
<dbReference type="Pfam" id="PF00753">
    <property type="entry name" value="Lactamase_B"/>
    <property type="match status" value="1"/>
</dbReference>
<dbReference type="InterPro" id="IPR001279">
    <property type="entry name" value="Metallo-B-lactamas"/>
</dbReference>
<protein>
    <recommendedName>
        <fullName evidence="9">Ribonuclease J</fullName>
        <shortName evidence="9">RNase J</shortName>
        <ecNumber evidence="9">3.1.-.-</ecNumber>
    </recommendedName>
</protein>
<dbReference type="Gene3D" id="3.10.20.580">
    <property type="match status" value="1"/>
</dbReference>
<feature type="domain" description="Metallo-beta-lactamase" evidence="13">
    <location>
        <begin position="72"/>
        <end position="258"/>
    </location>
</feature>
<dbReference type="PIRSF" id="PIRSF004803">
    <property type="entry name" value="RnjA"/>
    <property type="match status" value="1"/>
</dbReference>
<dbReference type="PANTHER" id="PTHR43694">
    <property type="entry name" value="RIBONUCLEASE J"/>
    <property type="match status" value="1"/>
</dbReference>
<dbReference type="InterPro" id="IPR036866">
    <property type="entry name" value="RibonucZ/Hydroxyglut_hydro"/>
</dbReference>
<comment type="caution">
    <text evidence="14">The sequence shown here is derived from an EMBL/GenBank/DDBJ whole genome shotgun (WGS) entry which is preliminary data.</text>
</comment>
<evidence type="ECO:0000256" key="9">
    <source>
        <dbReference type="HAMAP-Rule" id="MF_01491"/>
    </source>
</evidence>
<organism evidence="14 15">
    <name type="scientific">Candidatus Magasanikbacteria bacterium GW2011_GWA2_42_32</name>
    <dbReference type="NCBI Taxonomy" id="1619039"/>
    <lineage>
        <taxon>Bacteria</taxon>
        <taxon>Candidatus Magasanikiibacteriota</taxon>
    </lineage>
</organism>
<gene>
    <name evidence="9" type="primary">rnj</name>
    <name evidence="14" type="ORF">UV20_C0002G0076</name>
</gene>
<evidence type="ECO:0000256" key="4">
    <source>
        <dbReference type="ARBA" id="ARBA00022759"/>
    </source>
</evidence>